<gene>
    <name evidence="2" type="ORF">GCM10009030_07540</name>
</gene>
<evidence type="ECO:0000313" key="3">
    <source>
        <dbReference type="Proteomes" id="UP000605784"/>
    </source>
</evidence>
<organism evidence="2 3">
    <name type="scientific">Haloarcula pellucida</name>
    <dbReference type="NCBI Taxonomy" id="1427151"/>
    <lineage>
        <taxon>Archaea</taxon>
        <taxon>Methanobacteriati</taxon>
        <taxon>Methanobacteriota</taxon>
        <taxon>Stenosarchaea group</taxon>
        <taxon>Halobacteria</taxon>
        <taxon>Halobacteriales</taxon>
        <taxon>Haloarculaceae</taxon>
        <taxon>Haloarcula</taxon>
    </lineage>
</organism>
<proteinExistence type="predicted"/>
<keyword evidence="1" id="KW-1133">Transmembrane helix</keyword>
<comment type="caution">
    <text evidence="2">The sequence shown here is derived from an EMBL/GenBank/DDBJ whole genome shotgun (WGS) entry which is preliminary data.</text>
</comment>
<reference evidence="2" key="1">
    <citation type="journal article" date="2014" name="Int. J. Syst. Evol. Microbiol.">
        <title>Complete genome sequence of Corynebacterium casei LMG S-19264T (=DSM 44701T), isolated from a smear-ripened cheese.</title>
        <authorList>
            <consortium name="US DOE Joint Genome Institute (JGI-PGF)"/>
            <person name="Walter F."/>
            <person name="Albersmeier A."/>
            <person name="Kalinowski J."/>
            <person name="Ruckert C."/>
        </authorList>
    </citation>
    <scope>NUCLEOTIDE SEQUENCE</scope>
    <source>
        <strain evidence="2">JCM 17820</strain>
    </source>
</reference>
<dbReference type="Pfam" id="PF04307">
    <property type="entry name" value="YdjM"/>
    <property type="match status" value="1"/>
</dbReference>
<name>A0A830GJE2_9EURY</name>
<evidence type="ECO:0000256" key="1">
    <source>
        <dbReference type="SAM" id="Phobius"/>
    </source>
</evidence>
<evidence type="ECO:0000313" key="2">
    <source>
        <dbReference type="EMBL" id="GGN88134.1"/>
    </source>
</evidence>
<reference evidence="2" key="2">
    <citation type="submission" date="2020-09" db="EMBL/GenBank/DDBJ databases">
        <authorList>
            <person name="Sun Q."/>
            <person name="Ohkuma M."/>
        </authorList>
    </citation>
    <scope>NUCLEOTIDE SEQUENCE</scope>
    <source>
        <strain evidence="2">JCM 17820</strain>
    </source>
</reference>
<keyword evidence="1" id="KW-0812">Transmembrane</keyword>
<accession>A0A830GJE2</accession>
<protein>
    <recommendedName>
        <fullName evidence="4">LexA-binding, inner membrane-associated hydrolase</fullName>
    </recommendedName>
</protein>
<dbReference type="Proteomes" id="UP000605784">
    <property type="component" value="Unassembled WGS sequence"/>
</dbReference>
<dbReference type="EMBL" id="BMOU01000001">
    <property type="protein sequence ID" value="GGN88134.1"/>
    <property type="molecule type" value="Genomic_DNA"/>
</dbReference>
<evidence type="ECO:0008006" key="4">
    <source>
        <dbReference type="Google" id="ProtNLM"/>
    </source>
</evidence>
<keyword evidence="3" id="KW-1185">Reference proteome</keyword>
<dbReference type="RefSeq" id="WP_188994668.1">
    <property type="nucleotide sequence ID" value="NZ_BMOU01000001.1"/>
</dbReference>
<keyword evidence="1" id="KW-0472">Membrane</keyword>
<feature type="transmembrane region" description="Helical" evidence="1">
    <location>
        <begin position="153"/>
        <end position="172"/>
    </location>
</feature>
<dbReference type="AlphaFoldDB" id="A0A830GJE2"/>
<dbReference type="InterPro" id="IPR007404">
    <property type="entry name" value="YdjM-like"/>
</dbReference>
<feature type="transmembrane region" description="Helical" evidence="1">
    <location>
        <begin position="60"/>
        <end position="79"/>
    </location>
</feature>
<sequence length="188" mass="20539">MWPWEHLAVGYLLYSLLVRATGRSRPRGRDVLAVGLGSQFPDLVDKPLGWGTTLLPSGTSLAHSLLFAIPIVTLVVLVARYRRSSTGTAFAVAYLAHIPSDVLYPVVLGEELRVGFLLWPLVPVDPMPPTDIVARVSELFTDFLGVVSTQAGLRFLFLEAFLLGATLLLWHADGLPGLELLRPSPTDR</sequence>